<feature type="region of interest" description="Disordered" evidence="1">
    <location>
        <begin position="551"/>
        <end position="588"/>
    </location>
</feature>
<sequence length="588" mass="67268">MASNPVYRGTRRPGLSGPLIDATRPYAVAQLQKDDPRYDSIWRLEDLVNTTWYTSLHPYMCLSREQRKCIRNVVRDYMSGYPQTPVTKLATDVAIQWLARRYQVENTYYVTLMRRDGPLYNLWYNNLTNAYNVSTLGRYILFNTLAIIHAGFYTSTFTFDDVNFSTVSTNEMENMMSTAFSEFIRFNVEINHDNHCPYMFVGLPMYWINTYLDMEQVRDRLTRPFADAGKQYTVMYNAYLDYVDELNDEEGIELSYMGRITAFHKCVPEFMMDALCYTCGDLVTKTDNRLARVYLTHALDGAAVTNKLLYYELSNAFQGSVNIPRELKQKFDFTTDTSAVYIEPYVKSGDVYAPLYKLITSQDCSRRLVGSEFNATFSDSNNLNVRVNAPYVPRPPGPPSEPLPRPVPPGPTLPLDEIPHIPPDNTLDVPLVPSPSDDVDTVFTIFKIDALRSQLATLWFIMSTVVSITNSNNRMYLRLAKHLETMREYSLLLATKLDIQSLPHAQFLERTEYPQKRPFERIVEIDVIKPAPAPTGGAMVMDDERAGVIDDKGTAADNKGMITDDKRTIVHPTSRKSRTPPEILPYVE</sequence>
<proteinExistence type="predicted"/>
<feature type="compositionally biased region" description="Pro residues" evidence="1">
    <location>
        <begin position="392"/>
        <end position="412"/>
    </location>
</feature>
<accession>A0AAU7E298</accession>
<organism evidence="2">
    <name type="scientific">Rousettus bat poxvirus</name>
    <dbReference type="NCBI Taxonomy" id="3141933"/>
    <lineage>
        <taxon>Viruses</taxon>
        <taxon>Varidnaviria</taxon>
        <taxon>Bamfordvirae</taxon>
        <taxon>Nucleocytoviricota</taxon>
        <taxon>Pokkesviricetes</taxon>
        <taxon>Chitovirales</taxon>
        <taxon>Poxviridae</taxon>
    </lineage>
</organism>
<dbReference type="Pfam" id="PF06086">
    <property type="entry name" value="Pox_A30L_A26L"/>
    <property type="match status" value="1"/>
</dbReference>
<name>A0AAU7E298_9POXV</name>
<reference evidence="2" key="2">
    <citation type="submission" date="2024-02" db="EMBL/GenBank/DDBJ databases">
        <authorList>
            <person name="Hu B."/>
        </authorList>
    </citation>
    <scope>NUCLEOTIDE SEQUENCE</scope>
    <source>
        <strain evidence="2">1A/Uganda/UGR70/2019</strain>
    </source>
</reference>
<dbReference type="EMBL" id="PP711852">
    <property type="protein sequence ID" value="XBH23855.1"/>
    <property type="molecule type" value="Genomic_DNA"/>
</dbReference>
<evidence type="ECO:0000313" key="2">
    <source>
        <dbReference type="EMBL" id="XBH23855.1"/>
    </source>
</evidence>
<evidence type="ECO:0000256" key="1">
    <source>
        <dbReference type="SAM" id="MobiDB-lite"/>
    </source>
</evidence>
<protein>
    <submittedName>
        <fullName evidence="2">P4c</fullName>
    </submittedName>
</protein>
<dbReference type="InterPro" id="IPR009285">
    <property type="entry name" value="Poxvirus_A26L"/>
</dbReference>
<reference evidence="2" key="1">
    <citation type="journal article" date="2024" name="Microbiome">
        <title>Substantial viral diversity in bats and rodents from East Africa: insights into evolution, recombination, and cocirculation.</title>
        <authorList>
            <person name="Wang D."/>
            <person name="Yang X."/>
            <person name="Ren Z."/>
            <person name="Hu B."/>
            <person name="Zhao H."/>
            <person name="Yang K."/>
            <person name="Shi P."/>
            <person name="Zhang Z."/>
            <person name="Feng Q."/>
            <person name="Nawenja C.V."/>
            <person name="Obanda V."/>
            <person name="Robert K."/>
            <person name="Nalikka B."/>
            <person name="Waruhiu C.N."/>
            <person name="Ochola G.O."/>
            <person name="Onyuok S.O."/>
            <person name="Ochieng H."/>
            <person name="Li B."/>
            <person name="Zhu Y."/>
            <person name="Si H."/>
            <person name="Yin J."/>
            <person name="Kristiansen K."/>
            <person name="Jin X."/>
            <person name="Xu X."/>
            <person name="Xiao M."/>
            <person name="Agwanda B."/>
            <person name="Ommeh S."/>
            <person name="Li J."/>
            <person name="Shi Z.L."/>
        </authorList>
    </citation>
    <scope>NUCLEOTIDE SEQUENCE</scope>
    <source>
        <strain evidence="2">1A/Uganda/UGR70/2019</strain>
    </source>
</reference>
<feature type="region of interest" description="Disordered" evidence="1">
    <location>
        <begin position="391"/>
        <end position="412"/>
    </location>
</feature>